<keyword evidence="2" id="KW-0812">Transmembrane</keyword>
<evidence type="ECO:0000256" key="1">
    <source>
        <dbReference type="ARBA" id="ARBA00010582"/>
    </source>
</evidence>
<dbReference type="EMBL" id="LT934113">
    <property type="protein sequence ID" value="VAH28667.1"/>
    <property type="molecule type" value="Genomic_DNA"/>
</dbReference>
<accession>A0A9R1R578</accession>
<proteinExistence type="inferred from homology"/>
<evidence type="ECO:0000313" key="4">
    <source>
        <dbReference type="Proteomes" id="UP000324705"/>
    </source>
</evidence>
<organism evidence="3 4">
    <name type="scientific">Triticum turgidum subsp. durum</name>
    <name type="common">Durum wheat</name>
    <name type="synonym">Triticum durum</name>
    <dbReference type="NCBI Taxonomy" id="4567"/>
    <lineage>
        <taxon>Eukaryota</taxon>
        <taxon>Viridiplantae</taxon>
        <taxon>Streptophyta</taxon>
        <taxon>Embryophyta</taxon>
        <taxon>Tracheophyta</taxon>
        <taxon>Spermatophyta</taxon>
        <taxon>Magnoliopsida</taxon>
        <taxon>Liliopsida</taxon>
        <taxon>Poales</taxon>
        <taxon>Poaceae</taxon>
        <taxon>BOP clade</taxon>
        <taxon>Pooideae</taxon>
        <taxon>Triticodae</taxon>
        <taxon>Triticeae</taxon>
        <taxon>Triticinae</taxon>
        <taxon>Triticum</taxon>
    </lineage>
</organism>
<dbReference type="OMA" id="CHFQCFR"/>
<protein>
    <submittedName>
        <fullName evidence="3">Uncharacterized protein</fullName>
    </submittedName>
</protein>
<feature type="transmembrane region" description="Helical" evidence="2">
    <location>
        <begin position="6"/>
        <end position="29"/>
    </location>
</feature>
<keyword evidence="2" id="KW-1133">Transmembrane helix</keyword>
<feature type="transmembrane region" description="Helical" evidence="2">
    <location>
        <begin position="75"/>
        <end position="97"/>
    </location>
</feature>
<keyword evidence="2" id="KW-0472">Membrane</keyword>
<dbReference type="PANTHER" id="PTHR23201:SF99">
    <property type="entry name" value="OS07G0592000 PROTEIN"/>
    <property type="match status" value="1"/>
</dbReference>
<evidence type="ECO:0000313" key="3">
    <source>
        <dbReference type="EMBL" id="VAH28667.1"/>
    </source>
</evidence>
<dbReference type="Pfam" id="PF02704">
    <property type="entry name" value="GASA"/>
    <property type="match status" value="1"/>
</dbReference>
<dbReference type="Proteomes" id="UP000324705">
    <property type="component" value="Chromosome 2A"/>
</dbReference>
<gene>
    <name evidence="3" type="ORF">TRITD_2Av1G069550</name>
</gene>
<dbReference type="Gramene" id="TRITD2Av1G069550.1">
    <property type="protein sequence ID" value="TRITD2Av1G069550.1"/>
    <property type="gene ID" value="TRITD2Av1G069550"/>
</dbReference>
<dbReference type="PANTHER" id="PTHR23201">
    <property type="entry name" value="EXTENSIN, PROLINE-RICH PROTEIN"/>
    <property type="match status" value="1"/>
</dbReference>
<dbReference type="AlphaFoldDB" id="A0A9R1R578"/>
<comment type="similarity">
    <text evidence="1">Belongs to the GASA family.</text>
</comment>
<dbReference type="InterPro" id="IPR003854">
    <property type="entry name" value="GASA"/>
</dbReference>
<reference evidence="3 4" key="1">
    <citation type="submission" date="2017-09" db="EMBL/GenBank/DDBJ databases">
        <authorList>
            <consortium name="International Durum Wheat Genome Sequencing Consortium (IDWGSC)"/>
            <person name="Milanesi L."/>
        </authorList>
    </citation>
    <scope>NUCLEOTIDE SEQUENCE [LARGE SCALE GENOMIC DNA]</scope>
    <source>
        <strain evidence="4">cv. Svevo</strain>
    </source>
</reference>
<evidence type="ECO:0000256" key="2">
    <source>
        <dbReference type="SAM" id="Phobius"/>
    </source>
</evidence>
<sequence length="222" mass="23402">MDIYSAVFVFCVYAVGTMEVQVLSAMALARRKAAPPPTASKLGRMLGSSLCVFVATYFLVHGTLSVLAPCHFQCFRVRIAALVAGVVDLAVTASIMPPNKWLLLPNISWTKLKKKRRTAMKPLPVSVALLALFLAASYQDLAVAADAGADGGGGGVPVPDGVCEGKCKNRCSQKVAGRCMGLCMMCCGKCAGCVPLGPLAPKDECPCYRDMKSPKSGRPKCP</sequence>
<keyword evidence="4" id="KW-1185">Reference proteome</keyword>
<feature type="transmembrane region" description="Helical" evidence="2">
    <location>
        <begin position="50"/>
        <end position="69"/>
    </location>
</feature>
<name>A0A9R1R578_TRITD</name>